<name>A0A1S3K749_LINAN</name>
<dbReference type="RefSeq" id="XP_013418269.1">
    <property type="nucleotide sequence ID" value="XM_013562815.1"/>
</dbReference>
<feature type="compositionally biased region" description="Polar residues" evidence="1">
    <location>
        <begin position="197"/>
        <end position="207"/>
    </location>
</feature>
<evidence type="ECO:0000259" key="2">
    <source>
        <dbReference type="PROSITE" id="PS50104"/>
    </source>
</evidence>
<evidence type="ECO:0000313" key="4">
    <source>
        <dbReference type="RefSeq" id="XP_013418269.1"/>
    </source>
</evidence>
<dbReference type="Proteomes" id="UP000085678">
    <property type="component" value="Unplaced"/>
</dbReference>
<dbReference type="PROSITE" id="PS50104">
    <property type="entry name" value="TIR"/>
    <property type="match status" value="1"/>
</dbReference>
<feature type="domain" description="TIR" evidence="2">
    <location>
        <begin position="17"/>
        <end position="174"/>
    </location>
</feature>
<dbReference type="InterPro" id="IPR035897">
    <property type="entry name" value="Toll_tir_struct_dom_sf"/>
</dbReference>
<dbReference type="Pfam" id="PF13676">
    <property type="entry name" value="TIR_2"/>
    <property type="match status" value="1"/>
</dbReference>
<evidence type="ECO:0000256" key="1">
    <source>
        <dbReference type="SAM" id="MobiDB-lite"/>
    </source>
</evidence>
<feature type="compositionally biased region" description="Low complexity" evidence="1">
    <location>
        <begin position="212"/>
        <end position="225"/>
    </location>
</feature>
<dbReference type="SUPFAM" id="SSF52200">
    <property type="entry name" value="Toll/Interleukin receptor TIR domain"/>
    <property type="match status" value="1"/>
</dbReference>
<sequence length="321" mass="35742">MATSRSRSVQDSYHFTVVYDGCLSGDDKTDSIKLSYEFVEKLKGKARKQGINCFLPHQMIKGGQMEMREIYSAVENSDHVILVMTEGYLEKMCGKKSSDSQNDPDLMLQQIHYNIIDHKIYANTDGIIVVPIYLQTRKKEISLGAYRSIQFRKKEDWEDEENWEKIWNLIPKDLQPSVLTGSAVSSQGSSEPDAGESAQNDSNQGVRSQEPAAAAVSETATETAENPQESMQFESLTSDARVSAEAGSSSADSKTDAHQRSESTEDDSTACRDHQQGSPPCVNMNSSPSGARSKVFFHHDWCNVLYSNSLSHWHLNSLVIV</sequence>
<protein>
    <submittedName>
        <fullName evidence="4">Uncharacterized protein LOC106179272</fullName>
    </submittedName>
</protein>
<evidence type="ECO:0000313" key="3">
    <source>
        <dbReference type="Proteomes" id="UP000085678"/>
    </source>
</evidence>
<feature type="compositionally biased region" description="Polar residues" evidence="1">
    <location>
        <begin position="226"/>
        <end position="252"/>
    </location>
</feature>
<dbReference type="InParanoid" id="A0A1S3K749"/>
<dbReference type="KEGG" id="lak:106179272"/>
<feature type="region of interest" description="Disordered" evidence="1">
    <location>
        <begin position="179"/>
        <end position="287"/>
    </location>
</feature>
<dbReference type="GeneID" id="106179272"/>
<dbReference type="GO" id="GO:0007165">
    <property type="term" value="P:signal transduction"/>
    <property type="evidence" value="ECO:0007669"/>
    <property type="project" value="InterPro"/>
</dbReference>
<reference evidence="4" key="1">
    <citation type="submission" date="2025-08" db="UniProtKB">
        <authorList>
            <consortium name="RefSeq"/>
        </authorList>
    </citation>
    <scope>IDENTIFICATION</scope>
    <source>
        <tissue evidence="4">Gonads</tissue>
    </source>
</reference>
<proteinExistence type="predicted"/>
<organism evidence="3 4">
    <name type="scientific">Lingula anatina</name>
    <name type="common">Brachiopod</name>
    <name type="synonym">Lingula unguis</name>
    <dbReference type="NCBI Taxonomy" id="7574"/>
    <lineage>
        <taxon>Eukaryota</taxon>
        <taxon>Metazoa</taxon>
        <taxon>Spiralia</taxon>
        <taxon>Lophotrochozoa</taxon>
        <taxon>Brachiopoda</taxon>
        <taxon>Linguliformea</taxon>
        <taxon>Lingulata</taxon>
        <taxon>Lingulida</taxon>
        <taxon>Linguloidea</taxon>
        <taxon>Lingulidae</taxon>
        <taxon>Lingula</taxon>
    </lineage>
</organism>
<feature type="compositionally biased region" description="Polar residues" evidence="1">
    <location>
        <begin position="179"/>
        <end position="190"/>
    </location>
</feature>
<keyword evidence="3" id="KW-1185">Reference proteome</keyword>
<dbReference type="InterPro" id="IPR000157">
    <property type="entry name" value="TIR_dom"/>
</dbReference>
<dbReference type="Gene3D" id="3.40.50.10140">
    <property type="entry name" value="Toll/interleukin-1 receptor homology (TIR) domain"/>
    <property type="match status" value="1"/>
</dbReference>
<feature type="compositionally biased region" description="Basic and acidic residues" evidence="1">
    <location>
        <begin position="253"/>
        <end position="275"/>
    </location>
</feature>
<dbReference type="AlphaFoldDB" id="A0A1S3K749"/>
<accession>A0A1S3K749</accession>
<gene>
    <name evidence="4" type="primary">LOC106179272</name>
</gene>